<protein>
    <recommendedName>
        <fullName evidence="5">Tetratricopeptide repeat protein</fullName>
    </recommendedName>
</protein>
<evidence type="ECO:0000256" key="2">
    <source>
        <dbReference type="SAM" id="SignalP"/>
    </source>
</evidence>
<dbReference type="InterPro" id="IPR011990">
    <property type="entry name" value="TPR-like_helical_dom_sf"/>
</dbReference>
<dbReference type="RefSeq" id="WP_252855321.1">
    <property type="nucleotide sequence ID" value="NZ_JAMXLR010000090.1"/>
</dbReference>
<evidence type="ECO:0008006" key="5">
    <source>
        <dbReference type="Google" id="ProtNLM"/>
    </source>
</evidence>
<proteinExistence type="predicted"/>
<reference evidence="3" key="1">
    <citation type="submission" date="2022-06" db="EMBL/GenBank/DDBJ databases">
        <title>Aeoliella straminimaris, a novel planctomycete from sediments.</title>
        <authorList>
            <person name="Vitorino I.R."/>
            <person name="Lage O.M."/>
        </authorList>
    </citation>
    <scope>NUCLEOTIDE SEQUENCE</scope>
    <source>
        <strain evidence="3">ICT_H6.2</strain>
    </source>
</reference>
<sequence length="363" mass="37675">MRFLTLACCLSLSSWVVAQDTSGLSEYQQGAGAYFAGRIDQAEEHLTAALESDPNDIRAYYLRGLNRLHAGNLPGAQADLAKGAELEVQRGPSPLIDQSLSSVQGSARVTLERIRRAARRSAVVQQQRAALESRKQQREQQEKRVLRTDYQLPIEALASRLTVEQARQVAVKAKQGPGSAVATAEPAAPPTAEIETDSDNPFADDSYNEDQTFAATANEAAGTDEAPASDGVDIPAAARGSISSAQLFEIVGEVIGQAVQDRAGSVTGAVPPMGPMGPGGPPPGMMGGGEGGFGGPADGQGFPADEQGSPAAQQLFPEGEMGSMNDFSAPAAQQGGSPFNMQQGGQDAPQNEPAGGSPFDLAE</sequence>
<evidence type="ECO:0000313" key="4">
    <source>
        <dbReference type="Proteomes" id="UP001155241"/>
    </source>
</evidence>
<feature type="compositionally biased region" description="Low complexity" evidence="1">
    <location>
        <begin position="180"/>
        <end position="193"/>
    </location>
</feature>
<feature type="region of interest" description="Disordered" evidence="1">
    <location>
        <begin position="266"/>
        <end position="363"/>
    </location>
</feature>
<feature type="compositionally biased region" description="Gly residues" evidence="1">
    <location>
        <begin position="285"/>
        <end position="298"/>
    </location>
</feature>
<name>A0A9X2FHV7_9BACT</name>
<dbReference type="Gene3D" id="1.25.40.10">
    <property type="entry name" value="Tetratricopeptide repeat domain"/>
    <property type="match status" value="1"/>
</dbReference>
<organism evidence="3 4">
    <name type="scientific">Aeoliella straminimaris</name>
    <dbReference type="NCBI Taxonomy" id="2954799"/>
    <lineage>
        <taxon>Bacteria</taxon>
        <taxon>Pseudomonadati</taxon>
        <taxon>Planctomycetota</taxon>
        <taxon>Planctomycetia</taxon>
        <taxon>Pirellulales</taxon>
        <taxon>Lacipirellulaceae</taxon>
        <taxon>Aeoliella</taxon>
    </lineage>
</organism>
<dbReference type="EMBL" id="JAMXLR010000090">
    <property type="protein sequence ID" value="MCO6047209.1"/>
    <property type="molecule type" value="Genomic_DNA"/>
</dbReference>
<feature type="region of interest" description="Disordered" evidence="1">
    <location>
        <begin position="173"/>
        <end position="207"/>
    </location>
</feature>
<evidence type="ECO:0000313" key="3">
    <source>
        <dbReference type="EMBL" id="MCO6047209.1"/>
    </source>
</evidence>
<evidence type="ECO:0000256" key="1">
    <source>
        <dbReference type="SAM" id="MobiDB-lite"/>
    </source>
</evidence>
<feature type="compositionally biased region" description="Polar residues" evidence="1">
    <location>
        <begin position="334"/>
        <end position="349"/>
    </location>
</feature>
<keyword evidence="2" id="KW-0732">Signal</keyword>
<feature type="compositionally biased region" description="Pro residues" evidence="1">
    <location>
        <begin position="272"/>
        <end position="284"/>
    </location>
</feature>
<keyword evidence="4" id="KW-1185">Reference proteome</keyword>
<gene>
    <name evidence="3" type="ORF">NG895_25195</name>
</gene>
<dbReference type="SUPFAM" id="SSF48452">
    <property type="entry name" value="TPR-like"/>
    <property type="match status" value="1"/>
</dbReference>
<feature type="chain" id="PRO_5040954193" description="Tetratricopeptide repeat protein" evidence="2">
    <location>
        <begin position="19"/>
        <end position="363"/>
    </location>
</feature>
<comment type="caution">
    <text evidence="3">The sequence shown here is derived from an EMBL/GenBank/DDBJ whole genome shotgun (WGS) entry which is preliminary data.</text>
</comment>
<accession>A0A9X2FHV7</accession>
<dbReference type="Proteomes" id="UP001155241">
    <property type="component" value="Unassembled WGS sequence"/>
</dbReference>
<dbReference type="AlphaFoldDB" id="A0A9X2FHV7"/>
<feature type="signal peptide" evidence="2">
    <location>
        <begin position="1"/>
        <end position="18"/>
    </location>
</feature>